<dbReference type="Pfam" id="PF01501">
    <property type="entry name" value="Glyco_transf_8"/>
    <property type="match status" value="1"/>
</dbReference>
<dbReference type="SUPFAM" id="SSF53448">
    <property type="entry name" value="Nucleotide-diphospho-sugar transferases"/>
    <property type="match status" value="1"/>
</dbReference>
<dbReference type="AlphaFoldDB" id="S7S029"/>
<dbReference type="KEGG" id="gtr:GLOTRDRAFT_135336"/>
<dbReference type="EMBL" id="KB469296">
    <property type="protein sequence ID" value="EPQ60695.1"/>
    <property type="molecule type" value="Genomic_DNA"/>
</dbReference>
<dbReference type="CDD" id="cd02537">
    <property type="entry name" value="GT8_Glycogenin"/>
    <property type="match status" value="1"/>
</dbReference>
<dbReference type="HOGENOM" id="CLU_049943_0_0_1"/>
<keyword evidence="2" id="KW-1185">Reference proteome</keyword>
<dbReference type="InterPro" id="IPR002495">
    <property type="entry name" value="Glyco_trans_8"/>
</dbReference>
<organism evidence="1 2">
    <name type="scientific">Gloeophyllum trabeum (strain ATCC 11539 / FP-39264 / Madison 617)</name>
    <name type="common">Brown rot fungus</name>
    <dbReference type="NCBI Taxonomy" id="670483"/>
    <lineage>
        <taxon>Eukaryota</taxon>
        <taxon>Fungi</taxon>
        <taxon>Dikarya</taxon>
        <taxon>Basidiomycota</taxon>
        <taxon>Agaricomycotina</taxon>
        <taxon>Agaricomycetes</taxon>
        <taxon>Gloeophyllales</taxon>
        <taxon>Gloeophyllaceae</taxon>
        <taxon>Gloeophyllum</taxon>
    </lineage>
</organism>
<gene>
    <name evidence="1" type="ORF">GLOTRDRAFT_135336</name>
</gene>
<name>S7S029_GLOTA</name>
<dbReference type="GO" id="GO:0016757">
    <property type="term" value="F:glycosyltransferase activity"/>
    <property type="evidence" value="ECO:0007669"/>
    <property type="project" value="InterPro"/>
</dbReference>
<dbReference type="InterPro" id="IPR029044">
    <property type="entry name" value="Nucleotide-diphossugar_trans"/>
</dbReference>
<protein>
    <submittedName>
        <fullName evidence="1">Nucleotide-diphospho-sugar transferase</fullName>
    </submittedName>
</protein>
<evidence type="ECO:0000313" key="1">
    <source>
        <dbReference type="EMBL" id="EPQ60695.1"/>
    </source>
</evidence>
<sequence length="311" mass="35935">MFPRAAYVSLVTKTEYLPGILVVDHCLKSVGSRYPLVVMVTPTLPEEARNVLARRGIAMREVERLSPRAGSHKLAAHDARFDDTWTKLRAFSLIEYERVVLMDSDMIVRRNMDELMTLDLPRGWIAAAHACACNPRKLKHYPSDWIPENCAYTPLSHPSALTNPTPITDSSPRPYRLLNSGTVVLSPSEEVMRDITNFLHTSPLVATFSFPDQDLLSEFFKGRWKPLPWCYNALKTLRIIHKPLWRDEEIRCLHYILHDKPWHRRIGAEGADEQYEDMHKWWWDMFDEVARDMQKSDPAGWQLVSAQVARA</sequence>
<accession>S7S029</accession>
<keyword evidence="1" id="KW-0808">Transferase</keyword>
<dbReference type="InterPro" id="IPR050587">
    <property type="entry name" value="GNT1/Glycosyltrans_8"/>
</dbReference>
<dbReference type="RefSeq" id="XP_007861042.1">
    <property type="nucleotide sequence ID" value="XM_007862851.1"/>
</dbReference>
<proteinExistence type="predicted"/>
<dbReference type="GeneID" id="19303299"/>
<dbReference type="eggNOG" id="KOG1950">
    <property type="taxonomic scope" value="Eukaryota"/>
</dbReference>
<dbReference type="OMA" id="WRRTDQT"/>
<reference evidence="1 2" key="1">
    <citation type="journal article" date="2012" name="Science">
        <title>The Paleozoic origin of enzymatic lignin decomposition reconstructed from 31 fungal genomes.</title>
        <authorList>
            <person name="Floudas D."/>
            <person name="Binder M."/>
            <person name="Riley R."/>
            <person name="Barry K."/>
            <person name="Blanchette R.A."/>
            <person name="Henrissat B."/>
            <person name="Martinez A.T."/>
            <person name="Otillar R."/>
            <person name="Spatafora J.W."/>
            <person name="Yadav J.S."/>
            <person name="Aerts A."/>
            <person name="Benoit I."/>
            <person name="Boyd A."/>
            <person name="Carlson A."/>
            <person name="Copeland A."/>
            <person name="Coutinho P.M."/>
            <person name="de Vries R.P."/>
            <person name="Ferreira P."/>
            <person name="Findley K."/>
            <person name="Foster B."/>
            <person name="Gaskell J."/>
            <person name="Glotzer D."/>
            <person name="Gorecki P."/>
            <person name="Heitman J."/>
            <person name="Hesse C."/>
            <person name="Hori C."/>
            <person name="Igarashi K."/>
            <person name="Jurgens J.A."/>
            <person name="Kallen N."/>
            <person name="Kersten P."/>
            <person name="Kohler A."/>
            <person name="Kuees U."/>
            <person name="Kumar T.K.A."/>
            <person name="Kuo A."/>
            <person name="LaButti K."/>
            <person name="Larrondo L.F."/>
            <person name="Lindquist E."/>
            <person name="Ling A."/>
            <person name="Lombard V."/>
            <person name="Lucas S."/>
            <person name="Lundell T."/>
            <person name="Martin R."/>
            <person name="McLaughlin D.J."/>
            <person name="Morgenstern I."/>
            <person name="Morin E."/>
            <person name="Murat C."/>
            <person name="Nagy L.G."/>
            <person name="Nolan M."/>
            <person name="Ohm R.A."/>
            <person name="Patyshakuliyeva A."/>
            <person name="Rokas A."/>
            <person name="Ruiz-Duenas F.J."/>
            <person name="Sabat G."/>
            <person name="Salamov A."/>
            <person name="Samejima M."/>
            <person name="Schmutz J."/>
            <person name="Slot J.C."/>
            <person name="St John F."/>
            <person name="Stenlid J."/>
            <person name="Sun H."/>
            <person name="Sun S."/>
            <person name="Syed K."/>
            <person name="Tsang A."/>
            <person name="Wiebenga A."/>
            <person name="Young D."/>
            <person name="Pisabarro A."/>
            <person name="Eastwood D.C."/>
            <person name="Martin F."/>
            <person name="Cullen D."/>
            <person name="Grigoriev I.V."/>
            <person name="Hibbett D.S."/>
        </authorList>
    </citation>
    <scope>NUCLEOTIDE SEQUENCE [LARGE SCALE GENOMIC DNA]</scope>
    <source>
        <strain evidence="1 2">ATCC 11539</strain>
    </source>
</reference>
<evidence type="ECO:0000313" key="2">
    <source>
        <dbReference type="Proteomes" id="UP000030669"/>
    </source>
</evidence>
<dbReference type="Proteomes" id="UP000030669">
    <property type="component" value="Unassembled WGS sequence"/>
</dbReference>
<dbReference type="OrthoDB" id="2014201at2759"/>
<dbReference type="STRING" id="670483.S7S029"/>
<dbReference type="PANTHER" id="PTHR11183">
    <property type="entry name" value="GLYCOGENIN SUBFAMILY MEMBER"/>
    <property type="match status" value="1"/>
</dbReference>
<dbReference type="Gene3D" id="3.90.550.10">
    <property type="entry name" value="Spore Coat Polysaccharide Biosynthesis Protein SpsA, Chain A"/>
    <property type="match status" value="1"/>
</dbReference>